<dbReference type="Proteomes" id="UP000286687">
    <property type="component" value="Unassembled WGS sequence"/>
</dbReference>
<organism evidence="2 3">
    <name type="scientific">Bacillus thuringiensis</name>
    <dbReference type="NCBI Taxonomy" id="1428"/>
    <lineage>
        <taxon>Bacteria</taxon>
        <taxon>Bacillati</taxon>
        <taxon>Bacillota</taxon>
        <taxon>Bacilli</taxon>
        <taxon>Bacillales</taxon>
        <taxon>Bacillaceae</taxon>
        <taxon>Bacillus</taxon>
        <taxon>Bacillus cereus group</taxon>
    </lineage>
</organism>
<dbReference type="Gene3D" id="2.30.30.290">
    <property type="entry name" value="YopX-like domains"/>
    <property type="match status" value="1"/>
</dbReference>
<reference evidence="2 3" key="1">
    <citation type="submission" date="2018-01" db="EMBL/GenBank/DDBJ databases">
        <title>Complete genome sequence of G25-42.</title>
        <authorList>
            <person name="Zheng Z."/>
            <person name="Sun M."/>
        </authorList>
    </citation>
    <scope>NUCLEOTIDE SEQUENCE [LARGE SCALE GENOMIC DNA]</scope>
    <source>
        <strain evidence="2 3">G25-42</strain>
    </source>
</reference>
<evidence type="ECO:0000313" key="3">
    <source>
        <dbReference type="Proteomes" id="UP000286687"/>
    </source>
</evidence>
<dbReference type="EMBL" id="LDER01000330">
    <property type="protein sequence ID" value="RVU61197.1"/>
    <property type="molecule type" value="Genomic_DNA"/>
</dbReference>
<dbReference type="RefSeq" id="WP_127814438.1">
    <property type="nucleotide sequence ID" value="NZ_LDER01000330.1"/>
</dbReference>
<proteinExistence type="predicted"/>
<accession>A0A437SDT4</accession>
<dbReference type="SUPFAM" id="SSF159006">
    <property type="entry name" value="YopX-like"/>
    <property type="match status" value="1"/>
</dbReference>
<evidence type="ECO:0000259" key="1">
    <source>
        <dbReference type="Pfam" id="PF09643"/>
    </source>
</evidence>
<evidence type="ECO:0000313" key="2">
    <source>
        <dbReference type="EMBL" id="RVU61197.1"/>
    </source>
</evidence>
<dbReference type="InterPro" id="IPR019096">
    <property type="entry name" value="YopX_protein"/>
</dbReference>
<dbReference type="InterPro" id="IPR023385">
    <property type="entry name" value="YopX-like_C"/>
</dbReference>
<sequence length="137" mass="16288">MREIKFRAWDEIEKRMIGWYDRVFTKNNNSSMLCEYPLKNISESYVKYMQYTGLNDKNGKEIYEGDIVKAWSTGSCGTFEVRWRQGGTPCFILYPAFQNREMWRLHGTQDKHGNYYDNVEVIGNIYKNPELIKNSTK</sequence>
<gene>
    <name evidence="2" type="ORF">BM74_27365</name>
</gene>
<name>A0A437SDT4_BACTU</name>
<comment type="caution">
    <text evidence="2">The sequence shown here is derived from an EMBL/GenBank/DDBJ whole genome shotgun (WGS) entry which is preliminary data.</text>
</comment>
<protein>
    <recommendedName>
        <fullName evidence="1">YopX protein domain-containing protein</fullName>
    </recommendedName>
</protein>
<dbReference type="AlphaFoldDB" id="A0A437SDT4"/>
<feature type="domain" description="YopX protein" evidence="1">
    <location>
        <begin position="5"/>
        <end position="133"/>
    </location>
</feature>
<dbReference type="Pfam" id="PF09643">
    <property type="entry name" value="YopX"/>
    <property type="match status" value="1"/>
</dbReference>